<dbReference type="Gene3D" id="3.40.50.300">
    <property type="entry name" value="P-loop containing nucleotide triphosphate hydrolases"/>
    <property type="match status" value="1"/>
</dbReference>
<feature type="domain" description="Response regulatory" evidence="5">
    <location>
        <begin position="7"/>
        <end position="121"/>
    </location>
</feature>
<keyword evidence="1" id="KW-0547">Nucleotide-binding</keyword>
<dbReference type="CDD" id="cd00009">
    <property type="entry name" value="AAA"/>
    <property type="match status" value="1"/>
</dbReference>
<dbReference type="Pfam" id="PF00072">
    <property type="entry name" value="Response_reg"/>
    <property type="match status" value="1"/>
</dbReference>
<dbReference type="Proteomes" id="UP000261284">
    <property type="component" value="Unassembled WGS sequence"/>
</dbReference>
<dbReference type="PROSITE" id="PS00676">
    <property type="entry name" value="SIGMA54_INTERACT_2"/>
    <property type="match status" value="1"/>
</dbReference>
<dbReference type="SMART" id="SM00448">
    <property type="entry name" value="REC"/>
    <property type="match status" value="1"/>
</dbReference>
<dbReference type="EMBL" id="QTJU01000001">
    <property type="protein sequence ID" value="RFM29439.1"/>
    <property type="molecule type" value="Genomic_DNA"/>
</dbReference>
<dbReference type="GO" id="GO:0005524">
    <property type="term" value="F:ATP binding"/>
    <property type="evidence" value="ECO:0007669"/>
    <property type="project" value="UniProtKB-KW"/>
</dbReference>
<evidence type="ECO:0000313" key="6">
    <source>
        <dbReference type="EMBL" id="RFM29439.1"/>
    </source>
</evidence>
<proteinExistence type="predicted"/>
<keyword evidence="7" id="KW-1185">Reference proteome</keyword>
<feature type="modified residue" description="4-aspartylphosphate" evidence="3">
    <location>
        <position position="56"/>
    </location>
</feature>
<dbReference type="GO" id="GO:0006355">
    <property type="term" value="P:regulation of DNA-templated transcription"/>
    <property type="evidence" value="ECO:0007669"/>
    <property type="project" value="InterPro"/>
</dbReference>
<evidence type="ECO:0000256" key="1">
    <source>
        <dbReference type="ARBA" id="ARBA00022741"/>
    </source>
</evidence>
<dbReference type="Pfam" id="PF00158">
    <property type="entry name" value="Sigma54_activat"/>
    <property type="match status" value="1"/>
</dbReference>
<keyword evidence="3" id="KW-0597">Phosphoprotein</keyword>
<dbReference type="Gene3D" id="3.40.50.2300">
    <property type="match status" value="1"/>
</dbReference>
<evidence type="ECO:0000259" key="4">
    <source>
        <dbReference type="PROSITE" id="PS50045"/>
    </source>
</evidence>
<dbReference type="SMART" id="SM00382">
    <property type="entry name" value="AAA"/>
    <property type="match status" value="1"/>
</dbReference>
<comment type="caution">
    <text evidence="6">The sequence shown here is derived from an EMBL/GenBank/DDBJ whole genome shotgun (WGS) entry which is preliminary data.</text>
</comment>
<dbReference type="InterPro" id="IPR002078">
    <property type="entry name" value="Sigma_54_int"/>
</dbReference>
<dbReference type="FunFam" id="3.40.50.300:FF:000006">
    <property type="entry name" value="DNA-binding transcriptional regulator NtrC"/>
    <property type="match status" value="1"/>
</dbReference>
<dbReference type="SUPFAM" id="SSF52172">
    <property type="entry name" value="CheY-like"/>
    <property type="match status" value="1"/>
</dbReference>
<dbReference type="SUPFAM" id="SSF52540">
    <property type="entry name" value="P-loop containing nucleoside triphosphate hydrolases"/>
    <property type="match status" value="1"/>
</dbReference>
<dbReference type="InterPro" id="IPR025943">
    <property type="entry name" value="Sigma_54_int_dom_ATP-bd_2"/>
</dbReference>
<dbReference type="InterPro" id="IPR011006">
    <property type="entry name" value="CheY-like_superfamily"/>
</dbReference>
<dbReference type="InterPro" id="IPR003593">
    <property type="entry name" value="AAA+_ATPase"/>
</dbReference>
<dbReference type="CDD" id="cd00156">
    <property type="entry name" value="REC"/>
    <property type="match status" value="1"/>
</dbReference>
<evidence type="ECO:0000256" key="2">
    <source>
        <dbReference type="ARBA" id="ARBA00022840"/>
    </source>
</evidence>
<dbReference type="OrthoDB" id="9767106at2"/>
<dbReference type="InterPro" id="IPR027417">
    <property type="entry name" value="P-loop_NTPase"/>
</dbReference>
<dbReference type="PROSITE" id="PS50110">
    <property type="entry name" value="RESPONSE_REGULATORY"/>
    <property type="match status" value="1"/>
</dbReference>
<dbReference type="Pfam" id="PF25601">
    <property type="entry name" value="AAA_lid_14"/>
    <property type="match status" value="1"/>
</dbReference>
<evidence type="ECO:0000259" key="5">
    <source>
        <dbReference type="PROSITE" id="PS50110"/>
    </source>
</evidence>
<evidence type="ECO:0000313" key="7">
    <source>
        <dbReference type="Proteomes" id="UP000261284"/>
    </source>
</evidence>
<gene>
    <name evidence="6" type="ORF">DXN05_00170</name>
</gene>
<dbReference type="InterPro" id="IPR058031">
    <property type="entry name" value="AAA_lid_NorR"/>
</dbReference>
<accession>A0A3E1NNC3</accession>
<dbReference type="AlphaFoldDB" id="A0A3E1NNC3"/>
<reference evidence="6 7" key="1">
    <citation type="submission" date="2018-08" db="EMBL/GenBank/DDBJ databases">
        <title>Chitinophagaceae sp. K23C18032701, a novel bacterium isolated from forest soil.</title>
        <authorList>
            <person name="Wang C."/>
        </authorList>
    </citation>
    <scope>NUCLEOTIDE SEQUENCE [LARGE SCALE GENOMIC DNA]</scope>
    <source>
        <strain evidence="6 7">K23C18032701</strain>
    </source>
</reference>
<organism evidence="6 7">
    <name type="scientific">Deminuibacter soli</name>
    <dbReference type="NCBI Taxonomy" id="2291815"/>
    <lineage>
        <taxon>Bacteria</taxon>
        <taxon>Pseudomonadati</taxon>
        <taxon>Bacteroidota</taxon>
        <taxon>Chitinophagia</taxon>
        <taxon>Chitinophagales</taxon>
        <taxon>Chitinophagaceae</taxon>
        <taxon>Deminuibacter</taxon>
    </lineage>
</organism>
<dbReference type="PANTHER" id="PTHR32071:SF121">
    <property type="entry name" value="SIGMA L-DEPENDENT TRANSCRIPTIONAL REGULATOR YQIR-RELATED"/>
    <property type="match status" value="1"/>
</dbReference>
<dbReference type="InterPro" id="IPR001789">
    <property type="entry name" value="Sig_transdc_resp-reg_receiver"/>
</dbReference>
<keyword evidence="2" id="KW-0067">ATP-binding</keyword>
<dbReference type="Gene3D" id="1.10.8.60">
    <property type="match status" value="1"/>
</dbReference>
<protein>
    <submittedName>
        <fullName evidence="6">Sigma-54-dependent Fis family transcriptional regulator</fullName>
    </submittedName>
</protein>
<name>A0A3E1NNC3_9BACT</name>
<sequence length="461" mass="51742">MQQEIFTIFIVEDDLFYGSMLEHMVALNPDYQVKKFTSAASFKQALHEKPHVVTLDYSLPDTTGDELLAMIREISPDTKTIMISGQEDIQVAIDALKKGAHDYIVKNDEAKDRLWIALQNLHENFGLQQQLNSLKDEVARKYNFKNIIGTSPAIKKVFDLVDKASRTNITASITGETGTGKELVAKAIHFNSIRKAKPFVAVNIAAIPGDLIESELFGHEKGAFTGAVVRRTGKFEEANKGTLFLDEIGELNINLQAKLLRVLQEKEFSRLGSNDLLTTDVRIIVATHRNLAHEVKRGRFREDLYYRLLGLPIHLPPLRERGHDILLIAKYFLEQFCRENDMPVKKLSVEAKMKLMTFPFPGNIRQLKSMMELACVLSDGDEIAPVHLDTGAAPATEMAAGAGDHLTLKQYTTRIIQQYLDNNDADVLKVAALLDVGKSTIYRMISKNEVVLHKNKIVHHG</sequence>
<dbReference type="PANTHER" id="PTHR32071">
    <property type="entry name" value="TRANSCRIPTIONAL REGULATORY PROTEIN"/>
    <property type="match status" value="1"/>
</dbReference>
<feature type="domain" description="Sigma-54 factor interaction" evidence="4">
    <location>
        <begin position="147"/>
        <end position="376"/>
    </location>
</feature>
<evidence type="ECO:0000256" key="3">
    <source>
        <dbReference type="PROSITE-ProRule" id="PRU00169"/>
    </source>
</evidence>
<dbReference type="RefSeq" id="WP_116845196.1">
    <property type="nucleotide sequence ID" value="NZ_QTJU01000001.1"/>
</dbReference>
<dbReference type="PROSITE" id="PS50045">
    <property type="entry name" value="SIGMA54_INTERACT_4"/>
    <property type="match status" value="1"/>
</dbReference>
<dbReference type="GO" id="GO:0000160">
    <property type="term" value="P:phosphorelay signal transduction system"/>
    <property type="evidence" value="ECO:0007669"/>
    <property type="project" value="InterPro"/>
</dbReference>